<evidence type="ECO:0000313" key="2">
    <source>
        <dbReference type="EMBL" id="QXN88324.1"/>
    </source>
</evidence>
<evidence type="ECO:0000313" key="3">
    <source>
        <dbReference type="Proteomes" id="UP000694257"/>
    </source>
</evidence>
<keyword evidence="1" id="KW-0472">Membrane</keyword>
<proteinExistence type="predicted"/>
<feature type="transmembrane region" description="Helical" evidence="1">
    <location>
        <begin position="91"/>
        <end position="112"/>
    </location>
</feature>
<accession>A0ABX8RH91</accession>
<feature type="transmembrane region" description="Helical" evidence="1">
    <location>
        <begin position="133"/>
        <end position="150"/>
    </location>
</feature>
<name>A0ABX8RH91_NOCIO</name>
<gene>
    <name evidence="2" type="ORF">KV110_22220</name>
</gene>
<keyword evidence="3" id="KW-1185">Reference proteome</keyword>
<sequence length="229" mass="25544">MDVLDRVGPGLLDVVRRDFMWLSWNTLLAWVPVVLALLVFRMRRGDRRVSRSPVWWAGVALFVLFLPNAPYVVTDLVHLRDDIRFVGDGPVVTTVLPVYGAFIVSGFLAYYLALAELGRYLDYVGLTRWRTPVTLGLHLLCAVGVFLGRWTRLNSWEPVVQPRGTFERMLLALTWSWAPVLIMAMLLATAVGHFVTRAVVEAAVAGVRSIVAGMKRAAVTTTPDDVPAR</sequence>
<dbReference type="Proteomes" id="UP000694257">
    <property type="component" value="Chromosome"/>
</dbReference>
<dbReference type="RefSeq" id="WP_218469207.1">
    <property type="nucleotide sequence ID" value="NZ_BAABJN010000008.1"/>
</dbReference>
<protein>
    <submittedName>
        <fullName evidence="2">DUF1361 domain-containing protein</fullName>
    </submittedName>
</protein>
<keyword evidence="1" id="KW-0812">Transmembrane</keyword>
<feature type="transmembrane region" description="Helical" evidence="1">
    <location>
        <begin position="52"/>
        <end position="71"/>
    </location>
</feature>
<evidence type="ECO:0000256" key="1">
    <source>
        <dbReference type="SAM" id="Phobius"/>
    </source>
</evidence>
<keyword evidence="1" id="KW-1133">Transmembrane helix</keyword>
<feature type="transmembrane region" description="Helical" evidence="1">
    <location>
        <begin position="20"/>
        <end position="40"/>
    </location>
</feature>
<dbReference type="EMBL" id="CP078145">
    <property type="protein sequence ID" value="QXN88324.1"/>
    <property type="molecule type" value="Genomic_DNA"/>
</dbReference>
<organism evidence="2 3">
    <name type="scientific">Nocardia iowensis</name>
    <dbReference type="NCBI Taxonomy" id="204891"/>
    <lineage>
        <taxon>Bacteria</taxon>
        <taxon>Bacillati</taxon>
        <taxon>Actinomycetota</taxon>
        <taxon>Actinomycetes</taxon>
        <taxon>Mycobacteriales</taxon>
        <taxon>Nocardiaceae</taxon>
        <taxon>Nocardia</taxon>
    </lineage>
</organism>
<feature type="transmembrane region" description="Helical" evidence="1">
    <location>
        <begin position="170"/>
        <end position="191"/>
    </location>
</feature>
<dbReference type="InterPro" id="IPR009793">
    <property type="entry name" value="DUF1361"/>
</dbReference>
<dbReference type="Pfam" id="PF07099">
    <property type="entry name" value="DUF1361"/>
    <property type="match status" value="1"/>
</dbReference>
<reference evidence="2 3" key="1">
    <citation type="submission" date="2021-07" db="EMBL/GenBank/DDBJ databases">
        <title>Whole Genome Sequence of Nocardia Iowensis.</title>
        <authorList>
            <person name="Lamm A."/>
            <person name="Collins-Fairclough A.M."/>
            <person name="Bunk B."/>
            <person name="Sproer C."/>
        </authorList>
    </citation>
    <scope>NUCLEOTIDE SEQUENCE [LARGE SCALE GENOMIC DNA]</scope>
    <source>
        <strain evidence="2 3">NRRL 5646</strain>
    </source>
</reference>